<reference evidence="1" key="1">
    <citation type="submission" date="2024-01" db="EMBL/GenBank/DDBJ databases">
        <authorList>
            <person name="Webb A."/>
        </authorList>
    </citation>
    <scope>NUCLEOTIDE SEQUENCE</scope>
    <source>
        <strain evidence="1">Pm1</strain>
    </source>
</reference>
<evidence type="ECO:0000313" key="1">
    <source>
        <dbReference type="EMBL" id="CAK7906587.1"/>
    </source>
</evidence>
<dbReference type="Proteomes" id="UP001162060">
    <property type="component" value="Unassembled WGS sequence"/>
</dbReference>
<accession>A0AAV1T9X4</accession>
<name>A0AAV1T9X4_9STRA</name>
<protein>
    <submittedName>
        <fullName evidence="1">Uncharacterized protein</fullName>
    </submittedName>
</protein>
<comment type="caution">
    <text evidence="1">The sequence shown here is derived from an EMBL/GenBank/DDBJ whole genome shotgun (WGS) entry which is preliminary data.</text>
</comment>
<dbReference type="AlphaFoldDB" id="A0AAV1T9X4"/>
<gene>
    <name evidence="1" type="ORF">PM001_LOCUS3362</name>
</gene>
<proteinExistence type="predicted"/>
<organism evidence="1 2">
    <name type="scientific">Peronospora matthiolae</name>
    <dbReference type="NCBI Taxonomy" id="2874970"/>
    <lineage>
        <taxon>Eukaryota</taxon>
        <taxon>Sar</taxon>
        <taxon>Stramenopiles</taxon>
        <taxon>Oomycota</taxon>
        <taxon>Peronosporomycetes</taxon>
        <taxon>Peronosporales</taxon>
        <taxon>Peronosporaceae</taxon>
        <taxon>Peronospora</taxon>
    </lineage>
</organism>
<sequence length="79" mass="8242">MTRLKSSITLPGTKRDPMVMARHVEMLVPGLCVPSPPLSAWRMGPRSVSEPLAVATTTAAEANANAIGFMTACGQLSGC</sequence>
<evidence type="ECO:0000313" key="2">
    <source>
        <dbReference type="Proteomes" id="UP001162060"/>
    </source>
</evidence>
<dbReference type="EMBL" id="CAKLBY020000031">
    <property type="protein sequence ID" value="CAK7906587.1"/>
    <property type="molecule type" value="Genomic_DNA"/>
</dbReference>